<keyword evidence="2" id="KW-1003">Cell membrane</keyword>
<evidence type="ECO:0008006" key="9">
    <source>
        <dbReference type="Google" id="ProtNLM"/>
    </source>
</evidence>
<feature type="transmembrane region" description="Helical" evidence="6">
    <location>
        <begin position="73"/>
        <end position="93"/>
    </location>
</feature>
<feature type="transmembrane region" description="Helical" evidence="6">
    <location>
        <begin position="187"/>
        <end position="208"/>
    </location>
</feature>
<gene>
    <name evidence="7" type="ORF">GCM10007362_46300</name>
</gene>
<feature type="transmembrane region" description="Helical" evidence="6">
    <location>
        <begin position="6"/>
        <end position="30"/>
    </location>
</feature>
<feature type="transmembrane region" description="Helical" evidence="6">
    <location>
        <begin position="42"/>
        <end position="67"/>
    </location>
</feature>
<evidence type="ECO:0000313" key="8">
    <source>
        <dbReference type="Proteomes" id="UP000605427"/>
    </source>
</evidence>
<organism evidence="7 8">
    <name type="scientific">Saccharibacillus endophyticus</name>
    <dbReference type="NCBI Taxonomy" id="2060666"/>
    <lineage>
        <taxon>Bacteria</taxon>
        <taxon>Bacillati</taxon>
        <taxon>Bacillota</taxon>
        <taxon>Bacilli</taxon>
        <taxon>Bacillales</taxon>
        <taxon>Paenibacillaceae</taxon>
        <taxon>Saccharibacillus</taxon>
    </lineage>
</organism>
<dbReference type="EMBL" id="BMDD01000007">
    <property type="protein sequence ID" value="GGH86464.1"/>
    <property type="molecule type" value="Genomic_DNA"/>
</dbReference>
<evidence type="ECO:0000256" key="2">
    <source>
        <dbReference type="ARBA" id="ARBA00022475"/>
    </source>
</evidence>
<proteinExistence type="predicted"/>
<dbReference type="Pfam" id="PF01810">
    <property type="entry name" value="LysE"/>
    <property type="match status" value="1"/>
</dbReference>
<evidence type="ECO:0000256" key="1">
    <source>
        <dbReference type="ARBA" id="ARBA00004651"/>
    </source>
</evidence>
<dbReference type="PANTHER" id="PTHR30086:SF20">
    <property type="entry name" value="ARGININE EXPORTER PROTEIN ARGO-RELATED"/>
    <property type="match status" value="1"/>
</dbReference>
<comment type="caution">
    <text evidence="7">The sequence shown here is derived from an EMBL/GenBank/DDBJ whole genome shotgun (WGS) entry which is preliminary data.</text>
</comment>
<evidence type="ECO:0000256" key="5">
    <source>
        <dbReference type="ARBA" id="ARBA00023136"/>
    </source>
</evidence>
<keyword evidence="3 6" id="KW-0812">Transmembrane</keyword>
<protein>
    <recommendedName>
        <fullName evidence="9">Amino acid transporter</fullName>
    </recommendedName>
</protein>
<evidence type="ECO:0000256" key="6">
    <source>
        <dbReference type="SAM" id="Phobius"/>
    </source>
</evidence>
<dbReference type="PANTHER" id="PTHR30086">
    <property type="entry name" value="ARGININE EXPORTER PROTEIN ARGO"/>
    <property type="match status" value="1"/>
</dbReference>
<keyword evidence="8" id="KW-1185">Reference proteome</keyword>
<sequence>MFIMEAALHGFILALGLILPLGVQNVFVFAQGAAQPRLSRALPAVLAASLCDTLLIVLAIFGVSAVVLKFEALRILLMLAGVLFLAYMGFALWRSRSDSSGNGKEESARALPSSKQILFAVSVSLLNPHALLDTIGVIGTSALAYEGDAKLRFTAACVAVSWLWFAGLACAGSALRRFDGSGRAIGWFNRGSALFIWGTALVLLQKLVAEMLAG</sequence>
<dbReference type="InterPro" id="IPR001123">
    <property type="entry name" value="LeuE-type"/>
</dbReference>
<evidence type="ECO:0000313" key="7">
    <source>
        <dbReference type="EMBL" id="GGH86464.1"/>
    </source>
</evidence>
<dbReference type="Proteomes" id="UP000605427">
    <property type="component" value="Unassembled WGS sequence"/>
</dbReference>
<accession>A0ABQ2A5H9</accession>
<feature type="transmembrane region" description="Helical" evidence="6">
    <location>
        <begin position="151"/>
        <end position="175"/>
    </location>
</feature>
<reference evidence="8" key="1">
    <citation type="journal article" date="2019" name="Int. J. Syst. Evol. Microbiol.">
        <title>The Global Catalogue of Microorganisms (GCM) 10K type strain sequencing project: providing services to taxonomists for standard genome sequencing and annotation.</title>
        <authorList>
            <consortium name="The Broad Institute Genomics Platform"/>
            <consortium name="The Broad Institute Genome Sequencing Center for Infectious Disease"/>
            <person name="Wu L."/>
            <person name="Ma J."/>
        </authorList>
    </citation>
    <scope>NUCLEOTIDE SEQUENCE [LARGE SCALE GENOMIC DNA]</scope>
    <source>
        <strain evidence="8">CCM 8702</strain>
    </source>
</reference>
<evidence type="ECO:0000256" key="3">
    <source>
        <dbReference type="ARBA" id="ARBA00022692"/>
    </source>
</evidence>
<evidence type="ECO:0000256" key="4">
    <source>
        <dbReference type="ARBA" id="ARBA00022989"/>
    </source>
</evidence>
<comment type="subcellular location">
    <subcellularLocation>
        <location evidence="1">Cell membrane</location>
        <topology evidence="1">Multi-pass membrane protein</topology>
    </subcellularLocation>
</comment>
<keyword evidence="5 6" id="KW-0472">Membrane</keyword>
<name>A0ABQ2A5H9_9BACL</name>
<keyword evidence="4 6" id="KW-1133">Transmembrane helix</keyword>